<evidence type="ECO:0008006" key="4">
    <source>
        <dbReference type="Google" id="ProtNLM"/>
    </source>
</evidence>
<dbReference type="EMBL" id="CP114040">
    <property type="protein sequence ID" value="WAS91508.1"/>
    <property type="molecule type" value="Genomic_DNA"/>
</dbReference>
<name>A0ABY7GX01_9BACT</name>
<proteinExistence type="predicted"/>
<evidence type="ECO:0000313" key="3">
    <source>
        <dbReference type="Proteomes" id="UP001164459"/>
    </source>
</evidence>
<reference evidence="2" key="1">
    <citation type="submission" date="2022-11" db="EMBL/GenBank/DDBJ databases">
        <title>Minimal conservation of predation-associated metabolite biosynthetic gene clusters underscores biosynthetic potential of Myxococcota including descriptions for ten novel species: Archangium lansinium sp. nov., Myxococcus landrumus sp. nov., Nannocystis bai.</title>
        <authorList>
            <person name="Ahearne A."/>
            <person name="Stevens C."/>
            <person name="Dowd S."/>
        </authorList>
    </citation>
    <scope>NUCLEOTIDE SEQUENCE</scope>
    <source>
        <strain evidence="2">Fl3</strain>
    </source>
</reference>
<feature type="transmembrane region" description="Helical" evidence="1">
    <location>
        <begin position="145"/>
        <end position="165"/>
    </location>
</feature>
<keyword evidence="3" id="KW-1185">Reference proteome</keyword>
<protein>
    <recommendedName>
        <fullName evidence="4">HTTM domain-containing protein</fullName>
    </recommendedName>
</protein>
<dbReference type="RefSeq" id="WP_269033870.1">
    <property type="nucleotide sequence ID" value="NZ_CP114040.1"/>
</dbReference>
<dbReference type="Proteomes" id="UP001164459">
    <property type="component" value="Chromosome"/>
</dbReference>
<accession>A0ABY7GX01</accession>
<feature type="transmembrane region" description="Helical" evidence="1">
    <location>
        <begin position="100"/>
        <end position="125"/>
    </location>
</feature>
<gene>
    <name evidence="2" type="ORF">O0S08_35445</name>
</gene>
<evidence type="ECO:0000313" key="2">
    <source>
        <dbReference type="EMBL" id="WAS91508.1"/>
    </source>
</evidence>
<keyword evidence="1" id="KW-0812">Transmembrane</keyword>
<feature type="transmembrane region" description="Helical" evidence="1">
    <location>
        <begin position="286"/>
        <end position="305"/>
    </location>
</feature>
<feature type="transmembrane region" description="Helical" evidence="1">
    <location>
        <begin position="252"/>
        <end position="274"/>
    </location>
</feature>
<keyword evidence="1" id="KW-0472">Membrane</keyword>
<sequence>MSFDLPSLARLLVLSAGYWALDVAVRRGLLHRLADAAGRRHRALAPALGAGGLAVLVATCPWEHVPQVEVARVLMLGLSVMLTWKVVTKDLDPAIGESHAGARLAMLGACVGLWFSPAFVLVVLLQLTRPFAQWRHHAILPLRSLQAAAAFVAVAQLAAPLPDFAAAYAPDAATLLFFVLTIHASHYVSAGLAKVRLGDRWYSWVRDNRLHYMAANAYAWGWGRFVSWPTWRRFVRLIARGDRPLQAGSLALELLAPLALLAPEAALLACAAWSAFHLAVLACGAFWFWDWVGANLVLALALLALPESQYGALFGWQSVLASVAFIAVFPLRNRLWGPTLLAWWETPFTQRMHWLVRGESGTTYEVYSDFMCPHERLYGKVHACFLAPVPLITSHLGTVWDAAHRDAVCAAGPEPQGLDAVRARFGVQPRDERLARNHVDYLHRFFGSLNAGARKHVLPAWLRWLKAPGGHYYYWGDLPAFRGQERVVAASLRFREQYFDGEQLVSIRDELVQELVIDEASARRPCEPEPTSREVELLLGAAFWRSEPLDYHAIPKAPTGARLEEARAK</sequence>
<organism evidence="2 3">
    <name type="scientific">Nannocystis punicea</name>
    <dbReference type="NCBI Taxonomy" id="2995304"/>
    <lineage>
        <taxon>Bacteria</taxon>
        <taxon>Pseudomonadati</taxon>
        <taxon>Myxococcota</taxon>
        <taxon>Polyangia</taxon>
        <taxon>Nannocystales</taxon>
        <taxon>Nannocystaceae</taxon>
        <taxon>Nannocystis</taxon>
    </lineage>
</organism>
<feature type="transmembrane region" description="Helical" evidence="1">
    <location>
        <begin position="172"/>
        <end position="190"/>
    </location>
</feature>
<feature type="transmembrane region" description="Helical" evidence="1">
    <location>
        <begin position="312"/>
        <end position="331"/>
    </location>
</feature>
<keyword evidence="1" id="KW-1133">Transmembrane helix</keyword>
<evidence type="ECO:0000256" key="1">
    <source>
        <dbReference type="SAM" id="Phobius"/>
    </source>
</evidence>